<reference evidence="2" key="1">
    <citation type="submission" date="2020-11" db="EMBL/GenBank/DDBJ databases">
        <authorList>
            <consortium name="DOE Joint Genome Institute"/>
            <person name="Ahrendt S."/>
            <person name="Riley R."/>
            <person name="Andreopoulos W."/>
            <person name="LaButti K."/>
            <person name="Pangilinan J."/>
            <person name="Ruiz-duenas F.J."/>
            <person name="Barrasa J.M."/>
            <person name="Sanchez-Garcia M."/>
            <person name="Camarero S."/>
            <person name="Miyauchi S."/>
            <person name="Serrano A."/>
            <person name="Linde D."/>
            <person name="Babiker R."/>
            <person name="Drula E."/>
            <person name="Ayuso-Fernandez I."/>
            <person name="Pacheco R."/>
            <person name="Padilla G."/>
            <person name="Ferreira P."/>
            <person name="Barriuso J."/>
            <person name="Kellner H."/>
            <person name="Castanera R."/>
            <person name="Alfaro M."/>
            <person name="Ramirez L."/>
            <person name="Pisabarro A.G."/>
            <person name="Kuo A."/>
            <person name="Tritt A."/>
            <person name="Lipzen A."/>
            <person name="He G."/>
            <person name="Yan M."/>
            <person name="Ng V."/>
            <person name="Cullen D."/>
            <person name="Martin F."/>
            <person name="Rosso M.-N."/>
            <person name="Henrissat B."/>
            <person name="Hibbett D."/>
            <person name="Martinez A.T."/>
            <person name="Grigoriev I.V."/>
        </authorList>
    </citation>
    <scope>NUCLEOTIDE SEQUENCE</scope>
    <source>
        <strain evidence="2">AH 44721</strain>
    </source>
</reference>
<proteinExistence type="predicted"/>
<sequence length="315" mass="33698">MPPKVNLRALPEMPDSRDAVPLPIGTVFRLVYVAGPSVPQTRKRARADTQESTNEPSRGRKDTQRPNDDARTSQARRQRNAGAKKAGTTRTAARHRKRQCMTFEAPDNDDDVPDSTNDTVAGHADDEGNERGVLHAASKPGVAKGSMRKGREIVEASEDNDGASGDNDGASGDNDGTSGDDDGASGNDDGASEDNNGASEDNEDNTTTPPPFTRHARTPGRLTKPALDARHRRDHPPISTTPTLIKKKVGWVEESESEELGGYGEEEGGRSEQSSSSVEVIAVQYSQPQAEAAGSQHKLQTKDKGKDKGKAKMPV</sequence>
<feature type="compositionally biased region" description="Basic and acidic residues" evidence="1">
    <location>
        <begin position="300"/>
        <end position="315"/>
    </location>
</feature>
<comment type="caution">
    <text evidence="2">The sequence shown here is derived from an EMBL/GenBank/DDBJ whole genome shotgun (WGS) entry which is preliminary data.</text>
</comment>
<feature type="compositionally biased region" description="Basic and acidic residues" evidence="1">
    <location>
        <begin position="57"/>
        <end position="71"/>
    </location>
</feature>
<feature type="region of interest" description="Disordered" evidence="1">
    <location>
        <begin position="34"/>
        <end position="315"/>
    </location>
</feature>
<feature type="region of interest" description="Disordered" evidence="1">
    <location>
        <begin position="1"/>
        <end position="22"/>
    </location>
</feature>
<protein>
    <submittedName>
        <fullName evidence="2">Uncharacterized protein</fullName>
    </submittedName>
</protein>
<dbReference type="EMBL" id="JADNYJ010000438">
    <property type="protein sequence ID" value="KAF8869476.1"/>
    <property type="molecule type" value="Genomic_DNA"/>
</dbReference>
<keyword evidence="3" id="KW-1185">Reference proteome</keyword>
<dbReference type="AlphaFoldDB" id="A0A9P5N7D4"/>
<feature type="compositionally biased region" description="Low complexity" evidence="1">
    <location>
        <begin position="162"/>
        <end position="177"/>
    </location>
</feature>
<feature type="compositionally biased region" description="Basic and acidic residues" evidence="1">
    <location>
        <begin position="123"/>
        <end position="133"/>
    </location>
</feature>
<gene>
    <name evidence="2" type="ORF">CPB84DRAFT_1856302</name>
</gene>
<accession>A0A9P5N7D4</accession>
<feature type="compositionally biased region" description="Low complexity" evidence="1">
    <location>
        <begin position="271"/>
        <end position="280"/>
    </location>
</feature>
<evidence type="ECO:0000313" key="3">
    <source>
        <dbReference type="Proteomes" id="UP000724874"/>
    </source>
</evidence>
<organism evidence="2 3">
    <name type="scientific">Gymnopilus junonius</name>
    <name type="common">Spectacular rustgill mushroom</name>
    <name type="synonym">Gymnopilus spectabilis subsp. junonius</name>
    <dbReference type="NCBI Taxonomy" id="109634"/>
    <lineage>
        <taxon>Eukaryota</taxon>
        <taxon>Fungi</taxon>
        <taxon>Dikarya</taxon>
        <taxon>Basidiomycota</taxon>
        <taxon>Agaricomycotina</taxon>
        <taxon>Agaricomycetes</taxon>
        <taxon>Agaricomycetidae</taxon>
        <taxon>Agaricales</taxon>
        <taxon>Agaricineae</taxon>
        <taxon>Hymenogastraceae</taxon>
        <taxon>Gymnopilus</taxon>
    </lineage>
</organism>
<evidence type="ECO:0000256" key="1">
    <source>
        <dbReference type="SAM" id="MobiDB-lite"/>
    </source>
</evidence>
<feature type="compositionally biased region" description="Low complexity" evidence="1">
    <location>
        <begin position="81"/>
        <end position="91"/>
    </location>
</feature>
<evidence type="ECO:0000313" key="2">
    <source>
        <dbReference type="EMBL" id="KAF8869476.1"/>
    </source>
</evidence>
<name>A0A9P5N7D4_GYMJU</name>
<dbReference type="Proteomes" id="UP000724874">
    <property type="component" value="Unassembled WGS sequence"/>
</dbReference>